<accession>A0A0S4JIZ7</accession>
<evidence type="ECO:0000259" key="3">
    <source>
        <dbReference type="PROSITE" id="PS50800"/>
    </source>
</evidence>
<feature type="domain" description="SAP" evidence="3">
    <location>
        <begin position="354"/>
        <end position="388"/>
    </location>
</feature>
<reference evidence="5" key="1">
    <citation type="submission" date="2015-09" db="EMBL/GenBank/DDBJ databases">
        <authorList>
            <consortium name="Pathogen Informatics"/>
        </authorList>
    </citation>
    <scope>NUCLEOTIDE SEQUENCE [LARGE SCALE GENOMIC DNA]</scope>
    <source>
        <strain evidence="5">Lake Konstanz</strain>
    </source>
</reference>
<dbReference type="InterPro" id="IPR039100">
    <property type="entry name" value="Sdo1/SBDS-like"/>
</dbReference>
<keyword evidence="5" id="KW-1185">Reference proteome</keyword>
<feature type="compositionally biased region" description="Basic residues" evidence="2">
    <location>
        <begin position="320"/>
        <end position="329"/>
    </location>
</feature>
<dbReference type="SUPFAM" id="SSF68906">
    <property type="entry name" value="SAP domain"/>
    <property type="match status" value="1"/>
</dbReference>
<feature type="coiled-coil region" evidence="1">
    <location>
        <begin position="106"/>
        <end position="133"/>
    </location>
</feature>
<dbReference type="Pfam" id="PF01172">
    <property type="entry name" value="SBDS_N"/>
    <property type="match status" value="1"/>
</dbReference>
<dbReference type="SMART" id="SM00513">
    <property type="entry name" value="SAP"/>
    <property type="match status" value="1"/>
</dbReference>
<protein>
    <recommendedName>
        <fullName evidence="3">SAP domain-containing protein</fullName>
    </recommendedName>
</protein>
<organism evidence="4 5">
    <name type="scientific">Bodo saltans</name>
    <name type="common">Flagellated protozoan</name>
    <dbReference type="NCBI Taxonomy" id="75058"/>
    <lineage>
        <taxon>Eukaryota</taxon>
        <taxon>Discoba</taxon>
        <taxon>Euglenozoa</taxon>
        <taxon>Kinetoplastea</taxon>
        <taxon>Metakinetoplastina</taxon>
        <taxon>Eubodonida</taxon>
        <taxon>Bodonidae</taxon>
        <taxon>Bodo</taxon>
    </lineage>
</organism>
<dbReference type="VEuPathDB" id="TriTrypDB:BSAL_32455"/>
<dbReference type="InterPro" id="IPR036361">
    <property type="entry name" value="SAP_dom_sf"/>
</dbReference>
<evidence type="ECO:0000256" key="1">
    <source>
        <dbReference type="SAM" id="Coils"/>
    </source>
</evidence>
<dbReference type="Gene3D" id="1.10.720.30">
    <property type="entry name" value="SAP domain"/>
    <property type="match status" value="1"/>
</dbReference>
<dbReference type="PROSITE" id="PS50800">
    <property type="entry name" value="SAP"/>
    <property type="match status" value="1"/>
</dbReference>
<evidence type="ECO:0000313" key="5">
    <source>
        <dbReference type="Proteomes" id="UP000051952"/>
    </source>
</evidence>
<gene>
    <name evidence="4" type="ORF">BSAL_32455</name>
</gene>
<dbReference type="InterPro" id="IPR036786">
    <property type="entry name" value="Ribosome_mat_SBDS_N_sf"/>
</dbReference>
<dbReference type="SUPFAM" id="SSF89895">
    <property type="entry name" value="FYSH domain"/>
    <property type="match status" value="1"/>
</dbReference>
<evidence type="ECO:0000256" key="2">
    <source>
        <dbReference type="SAM" id="MobiDB-lite"/>
    </source>
</evidence>
<dbReference type="PANTHER" id="PTHR10927:SF4">
    <property type="entry name" value="RIBOSOME MATURATION PROTEIN SDO1 HOMOLOG"/>
    <property type="match status" value="1"/>
</dbReference>
<dbReference type="Pfam" id="PF02037">
    <property type="entry name" value="SAP"/>
    <property type="match status" value="1"/>
</dbReference>
<dbReference type="PANTHER" id="PTHR10927">
    <property type="entry name" value="RIBOSOME MATURATION PROTEIN SBDS"/>
    <property type="match status" value="1"/>
</dbReference>
<dbReference type="InterPro" id="IPR003034">
    <property type="entry name" value="SAP_dom"/>
</dbReference>
<proteinExistence type="predicted"/>
<dbReference type="AlphaFoldDB" id="A0A0S4JIZ7"/>
<keyword evidence="1" id="KW-0175">Coiled coil</keyword>
<dbReference type="Gene3D" id="3.30.1250.10">
    <property type="entry name" value="Ribosome maturation protein SBDS, N-terminal domain"/>
    <property type="match status" value="1"/>
</dbReference>
<sequence length="397" mass="45767">MQSRLIYLRRLRQTEQTSEGFMDVVVVRLLSHGHRYELPCHRHKFEEYIRKGRAHPPEVVARIVVVPSIFTNCHRKELATNANLQAAFQTTSFDLIAPAILQFGEVVANEKDRNEKRNERKELQETVYRMSKNLLVGKFTGVHPEESDLRDELKSTKEARCVDHVDPLLQAAYFASIVVRRERLDCLRLPKRLIVVYDVKDESTWNDFLLDFDGLIVSRKKTLSTHTDSEGIKSDCVELNLLADLALDAQDHPRWKMMIQKAKATKEVPLEADDSHYFSYYEFTLPEPETPDEVDLTNRLQALEKMQSPHVEDDASRSPNKSKKARKQSHSFGSEDDEDGPSNSKTTTVAVSKFDVMTHKQLQDMCRQYKLSTGGKKQDLVERLEAFDDVNKPKARH</sequence>
<dbReference type="EMBL" id="CYKH01001937">
    <property type="protein sequence ID" value="CUG91514.1"/>
    <property type="molecule type" value="Genomic_DNA"/>
</dbReference>
<dbReference type="InterPro" id="IPR019783">
    <property type="entry name" value="SDO1/SBDS_N"/>
</dbReference>
<feature type="region of interest" description="Disordered" evidence="2">
    <location>
        <begin position="306"/>
        <end position="348"/>
    </location>
</feature>
<evidence type="ECO:0000313" key="4">
    <source>
        <dbReference type="EMBL" id="CUG91514.1"/>
    </source>
</evidence>
<name>A0A0S4JIZ7_BODSA</name>
<dbReference type="Proteomes" id="UP000051952">
    <property type="component" value="Unassembled WGS sequence"/>
</dbReference>